<dbReference type="SMART" id="SM01162">
    <property type="entry name" value="DUF1771"/>
    <property type="match status" value="1"/>
</dbReference>
<reference evidence="4" key="1">
    <citation type="submission" date="2023-03" db="EMBL/GenBank/DDBJ databases">
        <title>Emydomyces testavorans Genome Sequence.</title>
        <authorList>
            <person name="Hoyer L."/>
        </authorList>
    </citation>
    <scope>NUCLEOTIDE SEQUENCE</scope>
    <source>
        <strain evidence="4">16-2883</strain>
    </source>
</reference>
<accession>A0AAF0IIK3</accession>
<feature type="domain" description="Smr" evidence="2">
    <location>
        <begin position="481"/>
        <end position="571"/>
    </location>
</feature>
<evidence type="ECO:0000259" key="3">
    <source>
        <dbReference type="PROSITE" id="PS51140"/>
    </source>
</evidence>
<dbReference type="CDD" id="cd14279">
    <property type="entry name" value="CUE"/>
    <property type="match status" value="1"/>
</dbReference>
<evidence type="ECO:0000256" key="1">
    <source>
        <dbReference type="SAM" id="MobiDB-lite"/>
    </source>
</evidence>
<dbReference type="Pfam" id="PF26286">
    <property type="entry name" value="UBA_10"/>
    <property type="match status" value="1"/>
</dbReference>
<feature type="compositionally biased region" description="Basic residues" evidence="1">
    <location>
        <begin position="224"/>
        <end position="238"/>
    </location>
</feature>
<dbReference type="SUPFAM" id="SSF160443">
    <property type="entry name" value="SMR domain-like"/>
    <property type="match status" value="1"/>
</dbReference>
<dbReference type="InterPro" id="IPR003892">
    <property type="entry name" value="CUE"/>
</dbReference>
<dbReference type="GO" id="GO:0043130">
    <property type="term" value="F:ubiquitin binding"/>
    <property type="evidence" value="ECO:0007669"/>
    <property type="project" value="InterPro"/>
</dbReference>
<dbReference type="InterPro" id="IPR002625">
    <property type="entry name" value="Smr_dom"/>
</dbReference>
<dbReference type="SUPFAM" id="SSF46934">
    <property type="entry name" value="UBA-like"/>
    <property type="match status" value="1"/>
</dbReference>
<dbReference type="Proteomes" id="UP001219355">
    <property type="component" value="Chromosome 2"/>
</dbReference>
<dbReference type="Pfam" id="PF08590">
    <property type="entry name" value="DUF1771"/>
    <property type="match status" value="1"/>
</dbReference>
<dbReference type="Pfam" id="PF02845">
    <property type="entry name" value="CUE"/>
    <property type="match status" value="1"/>
</dbReference>
<protein>
    <recommendedName>
        <fullName evidence="6">Smr domain-containing protein</fullName>
    </recommendedName>
</protein>
<dbReference type="Gene3D" id="1.10.8.10">
    <property type="entry name" value="DNA helicase RuvA subunit, C-terminal domain"/>
    <property type="match status" value="1"/>
</dbReference>
<organism evidence="4 5">
    <name type="scientific">Emydomyces testavorans</name>
    <dbReference type="NCBI Taxonomy" id="2070801"/>
    <lineage>
        <taxon>Eukaryota</taxon>
        <taxon>Fungi</taxon>
        <taxon>Dikarya</taxon>
        <taxon>Ascomycota</taxon>
        <taxon>Pezizomycotina</taxon>
        <taxon>Eurotiomycetes</taxon>
        <taxon>Eurotiomycetidae</taxon>
        <taxon>Onygenales</taxon>
        <taxon>Nannizziopsiaceae</taxon>
        <taxon>Emydomyces</taxon>
    </lineage>
</organism>
<dbReference type="InterPro" id="IPR009060">
    <property type="entry name" value="UBA-like_sf"/>
</dbReference>
<proteinExistence type="predicted"/>
<keyword evidence="5" id="KW-1185">Reference proteome</keyword>
<dbReference type="AlphaFoldDB" id="A0AAF0IIK3"/>
<dbReference type="InterPro" id="IPR013899">
    <property type="entry name" value="DUF1771"/>
</dbReference>
<dbReference type="InterPro" id="IPR058864">
    <property type="entry name" value="UBA_10"/>
</dbReference>
<gene>
    <name evidence="4" type="ORF">PRK78_003666</name>
</gene>
<sequence length="571" mass="62865">MVERATINVLTELENEYCPPLDPALFAAIANDYSLDENPDSIDNLRATLNELKDFAADQENSDFDPSGTSGRGIFEDEGASEPSENSSHRTLQTLETNITSLESSLSSLSVKQDGLNRKHERPQIKAADTPRGINSLQKAGAFSISDLEGKQEYLKEMFPSIGQYTISHTLGKCDGDIDRCMDVLLNLAFFEENDHDYTDTDANGERISIPKGIEGFGEGLNQRRGRRKRKAKGKQSKTKQALEQSISTCAESDLNGNKDNKWDSGKRDVDFICSRTHLSAQAVSSAYHLNGANLPTTIHYLARKEIEKHPKDAMEDPVIVQQIAELREDFSTVAPTKLAGLLRLARNSISAANELAGVMVTEQEAPMIDIMTTNWTPPNSMDTEYTVRKTKTIGLPSSNRSNTAMNFTTRRTLAERHRRAGETAFNKAQAAYRRGKSDHLMGVAASYYSTIGREHVEIAKRETSAAADALVDSQSTGKVLDLHGVSVQDGVRIACERVEDWWESLGDTKYMPGGRGPVRDGYRIITGLGRHSRNGTAKLGPAVARTLANEGWRVEVGEGLLTVTGLVRKR</sequence>
<dbReference type="Gene3D" id="3.30.1370.110">
    <property type="match status" value="1"/>
</dbReference>
<name>A0AAF0IIK3_9EURO</name>
<feature type="domain" description="CUE" evidence="3">
    <location>
        <begin position="147"/>
        <end position="190"/>
    </location>
</feature>
<evidence type="ECO:0000313" key="4">
    <source>
        <dbReference type="EMBL" id="WEW58198.1"/>
    </source>
</evidence>
<dbReference type="InterPro" id="IPR052772">
    <property type="entry name" value="Endo/PolyKinase_Domain-Protein"/>
</dbReference>
<dbReference type="GO" id="GO:0005634">
    <property type="term" value="C:nucleus"/>
    <property type="evidence" value="ECO:0007669"/>
    <property type="project" value="TreeGrafter"/>
</dbReference>
<dbReference type="GO" id="GO:0004519">
    <property type="term" value="F:endonuclease activity"/>
    <property type="evidence" value="ECO:0007669"/>
    <property type="project" value="TreeGrafter"/>
</dbReference>
<dbReference type="EMBL" id="CP120628">
    <property type="protein sequence ID" value="WEW58198.1"/>
    <property type="molecule type" value="Genomic_DNA"/>
</dbReference>
<dbReference type="PROSITE" id="PS50828">
    <property type="entry name" value="SMR"/>
    <property type="match status" value="1"/>
</dbReference>
<evidence type="ECO:0008006" key="6">
    <source>
        <dbReference type="Google" id="ProtNLM"/>
    </source>
</evidence>
<evidence type="ECO:0000259" key="2">
    <source>
        <dbReference type="PROSITE" id="PS50828"/>
    </source>
</evidence>
<feature type="region of interest" description="Disordered" evidence="1">
    <location>
        <begin position="214"/>
        <end position="245"/>
    </location>
</feature>
<dbReference type="PROSITE" id="PS51140">
    <property type="entry name" value="CUE"/>
    <property type="match status" value="1"/>
</dbReference>
<dbReference type="InterPro" id="IPR036063">
    <property type="entry name" value="Smr_dom_sf"/>
</dbReference>
<feature type="region of interest" description="Disordered" evidence="1">
    <location>
        <begin position="57"/>
        <end position="90"/>
    </location>
</feature>
<dbReference type="PANTHER" id="PTHR46535">
    <property type="entry name" value="NEDD4-BINDING PROTEIN 2"/>
    <property type="match status" value="1"/>
</dbReference>
<dbReference type="PANTHER" id="PTHR46535:SF1">
    <property type="entry name" value="NEDD4-BINDING PROTEIN 2"/>
    <property type="match status" value="1"/>
</dbReference>
<evidence type="ECO:0000313" key="5">
    <source>
        <dbReference type="Proteomes" id="UP001219355"/>
    </source>
</evidence>